<dbReference type="Pfam" id="PF13510">
    <property type="entry name" value="Fer2_4"/>
    <property type="match status" value="1"/>
</dbReference>
<evidence type="ECO:0000256" key="1">
    <source>
        <dbReference type="ARBA" id="ARBA00005404"/>
    </source>
</evidence>
<dbReference type="SMART" id="SM00929">
    <property type="entry name" value="NADH-G_4Fe-4S_3"/>
    <property type="match status" value="1"/>
</dbReference>
<evidence type="ECO:0000256" key="3">
    <source>
        <dbReference type="ARBA" id="ARBA00022723"/>
    </source>
</evidence>
<reference evidence="10" key="1">
    <citation type="submission" date="2022-01" db="EMBL/GenBank/DDBJ databases">
        <title>Colwellia maritima, isolated from seawater.</title>
        <authorList>
            <person name="Kristyanto S."/>
            <person name="Jung J."/>
            <person name="Jeon C.O."/>
        </authorList>
    </citation>
    <scope>NUCLEOTIDE SEQUENCE</scope>
    <source>
        <strain evidence="10">MSW7</strain>
    </source>
</reference>
<evidence type="ECO:0000313" key="11">
    <source>
        <dbReference type="Proteomes" id="UP001139646"/>
    </source>
</evidence>
<feature type="domain" description="2Fe-2S ferredoxin-type" evidence="8">
    <location>
        <begin position="33"/>
        <end position="111"/>
    </location>
</feature>
<feature type="compositionally biased region" description="Basic and acidic residues" evidence="7">
    <location>
        <begin position="1"/>
        <end position="13"/>
    </location>
</feature>
<evidence type="ECO:0000259" key="8">
    <source>
        <dbReference type="PROSITE" id="PS51085"/>
    </source>
</evidence>
<evidence type="ECO:0000256" key="6">
    <source>
        <dbReference type="ARBA" id="ARBA00023075"/>
    </source>
</evidence>
<dbReference type="Pfam" id="PF10588">
    <property type="entry name" value="NADH-G_4Fe-4S_3"/>
    <property type="match status" value="1"/>
</dbReference>
<evidence type="ECO:0000259" key="9">
    <source>
        <dbReference type="PROSITE" id="PS51839"/>
    </source>
</evidence>
<evidence type="ECO:0000313" key="10">
    <source>
        <dbReference type="EMBL" id="MCI2284936.1"/>
    </source>
</evidence>
<dbReference type="EMBL" id="JAKKSL010000003">
    <property type="protein sequence ID" value="MCI2284936.1"/>
    <property type="molecule type" value="Genomic_DNA"/>
</dbReference>
<comment type="caution">
    <text evidence="10">The sequence shown here is derived from an EMBL/GenBank/DDBJ whole genome shotgun (WGS) entry which is preliminary data.</text>
</comment>
<evidence type="ECO:0000256" key="7">
    <source>
        <dbReference type="SAM" id="MobiDB-lite"/>
    </source>
</evidence>
<gene>
    <name evidence="10" type="ORF">L3081_17975</name>
</gene>
<comment type="similarity">
    <text evidence="1">Belongs to the complex I 75 kDa subunit family.</text>
</comment>
<keyword evidence="5" id="KW-0411">Iron-sulfur</keyword>
<dbReference type="CDD" id="cd00207">
    <property type="entry name" value="fer2"/>
    <property type="match status" value="1"/>
</dbReference>
<keyword evidence="3" id="KW-0479">Metal-binding</keyword>
<keyword evidence="2" id="KW-0004">4Fe-4S</keyword>
<dbReference type="SUPFAM" id="SSF54292">
    <property type="entry name" value="2Fe-2S ferredoxin-like"/>
    <property type="match status" value="1"/>
</dbReference>
<keyword evidence="11" id="KW-1185">Reference proteome</keyword>
<keyword evidence="6" id="KW-0830">Ubiquinone</keyword>
<dbReference type="Proteomes" id="UP001139646">
    <property type="component" value="Unassembled WGS sequence"/>
</dbReference>
<dbReference type="InterPro" id="IPR001041">
    <property type="entry name" value="2Fe-2S_ferredoxin-type"/>
</dbReference>
<dbReference type="PROSITE" id="PS51085">
    <property type="entry name" value="2FE2S_FER_2"/>
    <property type="match status" value="1"/>
</dbReference>
<dbReference type="RefSeq" id="WP_242287420.1">
    <property type="nucleotide sequence ID" value="NZ_JAKKSL010000003.1"/>
</dbReference>
<organism evidence="10 11">
    <name type="scientific">Colwellia maritima</name>
    <dbReference type="NCBI Taxonomy" id="2912588"/>
    <lineage>
        <taxon>Bacteria</taxon>
        <taxon>Pseudomonadati</taxon>
        <taxon>Pseudomonadota</taxon>
        <taxon>Gammaproteobacteria</taxon>
        <taxon>Alteromonadales</taxon>
        <taxon>Colwelliaceae</taxon>
        <taxon>Colwellia</taxon>
    </lineage>
</organism>
<dbReference type="PROSITE" id="PS51839">
    <property type="entry name" value="4FE4S_HC3"/>
    <property type="match status" value="1"/>
</dbReference>
<evidence type="ECO:0000256" key="2">
    <source>
        <dbReference type="ARBA" id="ARBA00022485"/>
    </source>
</evidence>
<evidence type="ECO:0000256" key="5">
    <source>
        <dbReference type="ARBA" id="ARBA00023014"/>
    </source>
</evidence>
<keyword evidence="4" id="KW-0408">Iron</keyword>
<protein>
    <submittedName>
        <fullName evidence="10">2Fe-2S iron-sulfur cluster-binding protein</fullName>
    </submittedName>
</protein>
<evidence type="ECO:0000256" key="4">
    <source>
        <dbReference type="ARBA" id="ARBA00023004"/>
    </source>
</evidence>
<dbReference type="InterPro" id="IPR036010">
    <property type="entry name" value="2Fe-2S_ferredoxin-like_sf"/>
</dbReference>
<accession>A0ABS9X654</accession>
<dbReference type="Gene3D" id="3.10.20.740">
    <property type="match status" value="1"/>
</dbReference>
<name>A0ABS9X654_9GAMM</name>
<proteinExistence type="inferred from homology"/>
<dbReference type="InterPro" id="IPR019574">
    <property type="entry name" value="NADH_UbQ_OxRdtase_Gsu_4Fe4S-bd"/>
</dbReference>
<sequence>MLQYFDPKKESNPNKDYGTPSAGVNFATDNSAELINITIDGQNIAVPEGTSIMRAAALADINIPKLCATDSIEAFGSCRVCLVEIEGRRGFPASCTTPVEEGLVVKTQNQKIAKIRRNVVELYISDHPLDCLTCAANGDCELQDVTGQVGLRDVRYGFEGKNHLTAEKDTGIHILLLSPVNALFARVAYELVKKYRALSRLQLRGVVLILR</sequence>
<feature type="domain" description="4Fe-4S His(Cys)3-ligated-type" evidence="9">
    <location>
        <begin position="111"/>
        <end position="150"/>
    </location>
</feature>
<feature type="region of interest" description="Disordered" evidence="7">
    <location>
        <begin position="1"/>
        <end position="21"/>
    </location>
</feature>